<dbReference type="RefSeq" id="WP_219317810.1">
    <property type="nucleotide sequence ID" value="NZ_JAHWYN010000010.1"/>
</dbReference>
<sequence length="183" mass="20722">MKFTFFKKNILIATLGCCLFSCSSDLDFEQVNDFNSQPVFTTNLAYFEVKALDFVVNGTEQPLFSYVSNVDFLNTSFVEENLVKTELYFRIKNTIARAYFYNVTFLDQNNIPIYTITMNVPAYNGTEVLVEKTETFTAANVDILKRTTKMVFSIAMLSGPPLTADSLGRIELSSSITAYFDVK</sequence>
<evidence type="ECO:0000313" key="3">
    <source>
        <dbReference type="Proteomes" id="UP000812031"/>
    </source>
</evidence>
<dbReference type="Proteomes" id="UP000812031">
    <property type="component" value="Unassembled WGS sequence"/>
</dbReference>
<name>A0ABS6XXK5_9FLAO</name>
<feature type="signal peptide" evidence="1">
    <location>
        <begin position="1"/>
        <end position="23"/>
    </location>
</feature>
<evidence type="ECO:0000313" key="2">
    <source>
        <dbReference type="EMBL" id="MBW4361299.1"/>
    </source>
</evidence>
<evidence type="ECO:0000256" key="1">
    <source>
        <dbReference type="SAM" id="SignalP"/>
    </source>
</evidence>
<feature type="chain" id="PRO_5045206733" description="Lipoprotein" evidence="1">
    <location>
        <begin position="24"/>
        <end position="183"/>
    </location>
</feature>
<dbReference type="EMBL" id="JAHWYN010000010">
    <property type="protein sequence ID" value="MBW4361299.1"/>
    <property type="molecule type" value="Genomic_DNA"/>
</dbReference>
<comment type="caution">
    <text evidence="2">The sequence shown here is derived from an EMBL/GenBank/DDBJ whole genome shotgun (WGS) entry which is preliminary data.</text>
</comment>
<keyword evidence="3" id="KW-1185">Reference proteome</keyword>
<reference evidence="2 3" key="1">
    <citation type="submission" date="2021-07" db="EMBL/GenBank/DDBJ databases">
        <title>Flavobacterium sp. nov. isolated from sediment on the Taihu Lake.</title>
        <authorList>
            <person name="Qu J.-H."/>
        </authorList>
    </citation>
    <scope>NUCLEOTIDE SEQUENCE [LARGE SCALE GENOMIC DNA]</scope>
    <source>
        <strain evidence="2 3">NAS39</strain>
    </source>
</reference>
<keyword evidence="1" id="KW-0732">Signal</keyword>
<accession>A0ABS6XXK5</accession>
<protein>
    <recommendedName>
        <fullName evidence="4">Lipoprotein</fullName>
    </recommendedName>
</protein>
<evidence type="ECO:0008006" key="4">
    <source>
        <dbReference type="Google" id="ProtNLM"/>
    </source>
</evidence>
<organism evidence="2 3">
    <name type="scientific">Flavobacterium taihuense</name>
    <dbReference type="NCBI Taxonomy" id="2857508"/>
    <lineage>
        <taxon>Bacteria</taxon>
        <taxon>Pseudomonadati</taxon>
        <taxon>Bacteroidota</taxon>
        <taxon>Flavobacteriia</taxon>
        <taxon>Flavobacteriales</taxon>
        <taxon>Flavobacteriaceae</taxon>
        <taxon>Flavobacterium</taxon>
    </lineage>
</organism>
<proteinExistence type="predicted"/>
<gene>
    <name evidence="2" type="ORF">KZH69_12470</name>
</gene>